<dbReference type="AlphaFoldDB" id="A0A3P7EJ96"/>
<protein>
    <submittedName>
        <fullName evidence="1">Uncharacterized protein</fullName>
    </submittedName>
</protein>
<dbReference type="Proteomes" id="UP000274429">
    <property type="component" value="Unassembled WGS sequence"/>
</dbReference>
<reference evidence="1 2" key="1">
    <citation type="submission" date="2018-11" db="EMBL/GenBank/DDBJ databases">
        <authorList>
            <consortium name="Pathogen Informatics"/>
        </authorList>
    </citation>
    <scope>NUCLEOTIDE SEQUENCE [LARGE SCALE GENOMIC DNA]</scope>
</reference>
<evidence type="ECO:0000313" key="1">
    <source>
        <dbReference type="EMBL" id="VDM16594.1"/>
    </source>
</evidence>
<sequence length="787" mass="88994">MVVNNRINFQASMQMPGLVHNSPLIFLCLQYSPVLLGIEPPPLGTQIDYVKSGDWSLSELQMVTAKNASRFLLIRGLIRIIIVDQWLPFLLEQLTYRGLINIGSCVKWTPPLCSKLRRSVVVGPTDLKSAVLFSQLKNGFELRRKHSTNPRDVVEFSAFENVHFSALFVESQFTLQTRIAFLNHCLGNHIIDPFNNDVMLLAHQLGLESIVELPATIFNQRGERLVVVVDDMFNRVRRTTYKFFLHLMSKMTFETDLLSLMTVQDMFDSLECKMLSQLPEQGTFQNDSQLCEYFLACIEERLIERLLLYGDENTSTPISLCNISPVLLQSLLSSSDPFYPQTLHLLSDKYGPLRFAGINAHKVFVDRLIPSTSKDNRVCSIVFQHIGPRGGLHVLRQNEKGLQPVASTIVTLPASAIKIIFCDDPVEEALLSHHSGVESNFLQIYLPHHFRIPIGKAKHYSRGGTEKPLCMSVTLIYPSPWWRPLLSRAMEPESLFMEGYGVDLDEFPEDFKPPSLFAFIPEDRSLRGFCHNFRDLSYDQPETVGIIQTQIFSKSVETHWSTDDEVLAQLVHTHLVKSLKASKNGYQRYIASSVNRLSPLAISNDTRDPPYLEARSINPELTKVDKAVYFRNAGKPNVGGTKFDFFITEDWWALLSDGAGIHVLSELTRSCEPAKIPEEEALARDALSWEVMTGLKWAKFCLTADSHPTWSENRAIVSLKAAAIDARSTFSSESSNVYIRNADNGDDHIVENENRTEIQVASALKRSHSASLRRSSRLVKRPCTMNL</sequence>
<name>A0A3P7EJ96_HYDTA</name>
<gene>
    <name evidence="1" type="ORF">TTAC_LOCUS534</name>
</gene>
<evidence type="ECO:0000313" key="2">
    <source>
        <dbReference type="Proteomes" id="UP000274429"/>
    </source>
</evidence>
<accession>A0A3P7EJ96</accession>
<proteinExistence type="predicted"/>
<keyword evidence="2" id="KW-1185">Reference proteome</keyword>
<dbReference type="OrthoDB" id="2219495at2759"/>
<organism evidence="1 2">
    <name type="scientific">Hydatigena taeniaeformis</name>
    <name type="common">Feline tapeworm</name>
    <name type="synonym">Taenia taeniaeformis</name>
    <dbReference type="NCBI Taxonomy" id="6205"/>
    <lineage>
        <taxon>Eukaryota</taxon>
        <taxon>Metazoa</taxon>
        <taxon>Spiralia</taxon>
        <taxon>Lophotrochozoa</taxon>
        <taxon>Platyhelminthes</taxon>
        <taxon>Cestoda</taxon>
        <taxon>Eucestoda</taxon>
        <taxon>Cyclophyllidea</taxon>
        <taxon>Taeniidae</taxon>
        <taxon>Hydatigera</taxon>
    </lineage>
</organism>
<dbReference type="EMBL" id="UYWX01000050">
    <property type="protein sequence ID" value="VDM16594.1"/>
    <property type="molecule type" value="Genomic_DNA"/>
</dbReference>